<dbReference type="PANTHER" id="PTHR23301:SF0">
    <property type="entry name" value="CHITIN-BINDING TYPE-2 DOMAIN-CONTAINING PROTEIN-RELATED"/>
    <property type="match status" value="1"/>
</dbReference>
<protein>
    <recommendedName>
        <fullName evidence="6">Chitin-binding type-2 domain-containing protein</fullName>
    </recommendedName>
</protein>
<keyword evidence="8" id="KW-1185">Reference proteome</keyword>
<keyword evidence="2" id="KW-0732">Signal</keyword>
<keyword evidence="3" id="KW-0677">Repeat</keyword>
<dbReference type="AlphaFoldDB" id="A0AAD9NHW2"/>
<dbReference type="PROSITE" id="PS50940">
    <property type="entry name" value="CHIT_BIND_II"/>
    <property type="match status" value="1"/>
</dbReference>
<proteinExistence type="predicted"/>
<reference evidence="7" key="1">
    <citation type="journal article" date="2023" name="Mol. Biol. Evol.">
        <title>Third-Generation Sequencing Reveals the Adaptive Role of the Epigenome in Three Deep-Sea Polychaetes.</title>
        <authorList>
            <person name="Perez M."/>
            <person name="Aroh O."/>
            <person name="Sun Y."/>
            <person name="Lan Y."/>
            <person name="Juniper S.K."/>
            <person name="Young C.R."/>
            <person name="Angers B."/>
            <person name="Qian P.Y."/>
        </authorList>
    </citation>
    <scope>NUCLEOTIDE SEQUENCE</scope>
    <source>
        <strain evidence="7">P08H-3</strain>
    </source>
</reference>
<dbReference type="InterPro" id="IPR051940">
    <property type="entry name" value="Chitin_bind-dev_reg"/>
</dbReference>
<dbReference type="GO" id="GO:0005576">
    <property type="term" value="C:extracellular region"/>
    <property type="evidence" value="ECO:0007669"/>
    <property type="project" value="InterPro"/>
</dbReference>
<feature type="domain" description="Chitin-binding type-2" evidence="6">
    <location>
        <begin position="36"/>
        <end position="96"/>
    </location>
</feature>
<dbReference type="EMBL" id="JAODUP010000012">
    <property type="protein sequence ID" value="KAK2169163.1"/>
    <property type="molecule type" value="Genomic_DNA"/>
</dbReference>
<keyword evidence="1" id="KW-0147">Chitin-binding</keyword>
<accession>A0AAD9NHW2</accession>
<evidence type="ECO:0000256" key="4">
    <source>
        <dbReference type="ARBA" id="ARBA00023157"/>
    </source>
</evidence>
<evidence type="ECO:0000256" key="1">
    <source>
        <dbReference type="ARBA" id="ARBA00022669"/>
    </source>
</evidence>
<name>A0AAD9NHW2_9ANNE</name>
<sequence length="113" mass="12936">MIYTLFLSVEKLKICRRLKTNIHFRPDEAPPPCGNFHDCSELPDGSYPDMATNCTFFFTCIDGIDYGLQTCNPGTVFDYETQSCNWPDNVKEPCGNIPTKKEKRKLETHPPNK</sequence>
<dbReference type="PANTHER" id="PTHR23301">
    <property type="entry name" value="CHITIN BINDING PERITROPHIN-A"/>
    <property type="match status" value="1"/>
</dbReference>
<dbReference type="SUPFAM" id="SSF57625">
    <property type="entry name" value="Invertebrate chitin-binding proteins"/>
    <property type="match status" value="1"/>
</dbReference>
<keyword evidence="4" id="KW-1015">Disulfide bond</keyword>
<evidence type="ECO:0000256" key="2">
    <source>
        <dbReference type="ARBA" id="ARBA00022729"/>
    </source>
</evidence>
<dbReference type="InterPro" id="IPR036508">
    <property type="entry name" value="Chitin-bd_dom_sf"/>
</dbReference>
<dbReference type="Pfam" id="PF01607">
    <property type="entry name" value="CBM_14"/>
    <property type="match status" value="1"/>
</dbReference>
<evidence type="ECO:0000313" key="8">
    <source>
        <dbReference type="Proteomes" id="UP001208570"/>
    </source>
</evidence>
<evidence type="ECO:0000256" key="3">
    <source>
        <dbReference type="ARBA" id="ARBA00022737"/>
    </source>
</evidence>
<dbReference type="SMART" id="SM00494">
    <property type="entry name" value="ChtBD2"/>
    <property type="match status" value="1"/>
</dbReference>
<comment type="caution">
    <text evidence="7">The sequence shown here is derived from an EMBL/GenBank/DDBJ whole genome shotgun (WGS) entry which is preliminary data.</text>
</comment>
<gene>
    <name evidence="7" type="ORF">LSH36_12g23028</name>
</gene>
<organism evidence="7 8">
    <name type="scientific">Paralvinella palmiformis</name>
    <dbReference type="NCBI Taxonomy" id="53620"/>
    <lineage>
        <taxon>Eukaryota</taxon>
        <taxon>Metazoa</taxon>
        <taxon>Spiralia</taxon>
        <taxon>Lophotrochozoa</taxon>
        <taxon>Annelida</taxon>
        <taxon>Polychaeta</taxon>
        <taxon>Sedentaria</taxon>
        <taxon>Canalipalpata</taxon>
        <taxon>Terebellida</taxon>
        <taxon>Terebelliformia</taxon>
        <taxon>Alvinellidae</taxon>
        <taxon>Paralvinella</taxon>
    </lineage>
</organism>
<evidence type="ECO:0000256" key="5">
    <source>
        <dbReference type="ARBA" id="ARBA00023180"/>
    </source>
</evidence>
<dbReference type="InterPro" id="IPR002557">
    <property type="entry name" value="Chitin-bd_dom"/>
</dbReference>
<evidence type="ECO:0000259" key="6">
    <source>
        <dbReference type="PROSITE" id="PS50940"/>
    </source>
</evidence>
<dbReference type="Proteomes" id="UP001208570">
    <property type="component" value="Unassembled WGS sequence"/>
</dbReference>
<dbReference type="Gene3D" id="2.170.140.10">
    <property type="entry name" value="Chitin binding domain"/>
    <property type="match status" value="1"/>
</dbReference>
<dbReference type="GO" id="GO:0008061">
    <property type="term" value="F:chitin binding"/>
    <property type="evidence" value="ECO:0007669"/>
    <property type="project" value="UniProtKB-KW"/>
</dbReference>
<keyword evidence="5" id="KW-0325">Glycoprotein</keyword>
<evidence type="ECO:0000313" key="7">
    <source>
        <dbReference type="EMBL" id="KAK2169163.1"/>
    </source>
</evidence>